<keyword evidence="3" id="KW-1185">Reference proteome</keyword>
<feature type="compositionally biased region" description="Polar residues" evidence="1">
    <location>
        <begin position="1"/>
        <end position="13"/>
    </location>
</feature>
<name>A0A8I2YNW3_9AGAM</name>
<feature type="region of interest" description="Disordered" evidence="1">
    <location>
        <begin position="1"/>
        <end position="29"/>
    </location>
</feature>
<dbReference type="AlphaFoldDB" id="A0A8I2YNW3"/>
<gene>
    <name evidence="2" type="ORF">JVT61DRAFT_3694</name>
</gene>
<proteinExistence type="predicted"/>
<evidence type="ECO:0000256" key="1">
    <source>
        <dbReference type="SAM" id="MobiDB-lite"/>
    </source>
</evidence>
<reference evidence="2" key="1">
    <citation type="submission" date="2021-03" db="EMBL/GenBank/DDBJ databases">
        <title>Evolutionary innovations through gain and loss of genes in the ectomycorrhizal Boletales.</title>
        <authorList>
            <person name="Wu G."/>
            <person name="Miyauchi S."/>
            <person name="Morin E."/>
            <person name="Yang Z.-L."/>
            <person name="Xu J."/>
            <person name="Martin F.M."/>
        </authorList>
    </citation>
    <scope>NUCLEOTIDE SEQUENCE</scope>
    <source>
        <strain evidence="2">BR01</strain>
    </source>
</reference>
<comment type="caution">
    <text evidence="2">The sequence shown here is derived from an EMBL/GenBank/DDBJ whole genome shotgun (WGS) entry which is preliminary data.</text>
</comment>
<protein>
    <submittedName>
        <fullName evidence="2">Uncharacterized protein</fullName>
    </submittedName>
</protein>
<dbReference type="EMBL" id="JAGFBS010000016">
    <property type="protein sequence ID" value="KAG6374942.1"/>
    <property type="molecule type" value="Genomic_DNA"/>
</dbReference>
<evidence type="ECO:0000313" key="3">
    <source>
        <dbReference type="Proteomes" id="UP000683000"/>
    </source>
</evidence>
<accession>A0A8I2YNW3</accession>
<evidence type="ECO:0000313" key="2">
    <source>
        <dbReference type="EMBL" id="KAG6374942.1"/>
    </source>
</evidence>
<sequence>MARSEQQQLSTPEPQAADSPIPSSLHPLTPPHPYCAYSYILTDEWMAKIAKEHGICGPDWDSSEIEPAVLGFLNPRLPRFQIHFVDDLSIPYWGYSI</sequence>
<dbReference type="Proteomes" id="UP000683000">
    <property type="component" value="Unassembled WGS sequence"/>
</dbReference>
<organism evidence="2 3">
    <name type="scientific">Boletus reticuloceps</name>
    <dbReference type="NCBI Taxonomy" id="495285"/>
    <lineage>
        <taxon>Eukaryota</taxon>
        <taxon>Fungi</taxon>
        <taxon>Dikarya</taxon>
        <taxon>Basidiomycota</taxon>
        <taxon>Agaricomycotina</taxon>
        <taxon>Agaricomycetes</taxon>
        <taxon>Agaricomycetidae</taxon>
        <taxon>Boletales</taxon>
        <taxon>Boletineae</taxon>
        <taxon>Boletaceae</taxon>
        <taxon>Boletoideae</taxon>
        <taxon>Boletus</taxon>
    </lineage>
</organism>